<keyword evidence="3" id="KW-1185">Reference proteome</keyword>
<dbReference type="RefSeq" id="WP_102324492.1">
    <property type="nucleotide sequence ID" value="NZ_CALCQY010000018.1"/>
</dbReference>
<protein>
    <submittedName>
        <fullName evidence="2">Biuret hydrolase</fullName>
        <ecNumber evidence="2">3.5.1.84</ecNumber>
    </submittedName>
</protein>
<name>A0A347W8K3_9PROT</name>
<dbReference type="InterPro" id="IPR036928">
    <property type="entry name" value="AS_sf"/>
</dbReference>
<reference evidence="2 3" key="1">
    <citation type="submission" date="2017-08" db="EMBL/GenBank/DDBJ databases">
        <title>Complete genome sequence of Gluconacetobacter saccharivorans CV1 isolated from Fermented Vinegar.</title>
        <authorList>
            <person name="Kim S.-Y."/>
        </authorList>
    </citation>
    <scope>NUCLEOTIDE SEQUENCE [LARGE SCALE GENOMIC DNA]</scope>
    <source>
        <strain evidence="2 3">CV1</strain>
    </source>
</reference>
<dbReference type="InterPro" id="IPR000120">
    <property type="entry name" value="Amidase"/>
</dbReference>
<keyword evidence="2" id="KW-0378">Hydrolase</keyword>
<dbReference type="SUPFAM" id="SSF75304">
    <property type="entry name" value="Amidase signature (AS) enzymes"/>
    <property type="match status" value="1"/>
</dbReference>
<evidence type="ECO:0000313" key="2">
    <source>
        <dbReference type="EMBL" id="AXY21196.1"/>
    </source>
</evidence>
<dbReference type="EC" id="3.5.1.84" evidence="2"/>
<dbReference type="OrthoDB" id="9811471at2"/>
<dbReference type="InterPro" id="IPR023631">
    <property type="entry name" value="Amidase_dom"/>
</dbReference>
<gene>
    <name evidence="2" type="primary">atzE_1</name>
    <name evidence="2" type="ORF">CD178_00377</name>
</gene>
<evidence type="ECO:0000259" key="1">
    <source>
        <dbReference type="Pfam" id="PF01425"/>
    </source>
</evidence>
<dbReference type="InterPro" id="IPR014087">
    <property type="entry name" value="Carboxybiuret_hydro_AtzE"/>
</dbReference>
<dbReference type="GO" id="GO:0018750">
    <property type="term" value="F:biuret amidohydrolase activity"/>
    <property type="evidence" value="ECO:0007669"/>
    <property type="project" value="UniProtKB-EC"/>
</dbReference>
<dbReference type="Gene3D" id="3.90.1300.10">
    <property type="entry name" value="Amidase signature (AS) domain"/>
    <property type="match status" value="1"/>
</dbReference>
<accession>A0A347W8K3</accession>
<dbReference type="PANTHER" id="PTHR11895:SF172">
    <property type="entry name" value="GLUTAMYL-TRNA(GLN) AMIDOTRANSFERASE"/>
    <property type="match status" value="1"/>
</dbReference>
<evidence type="ECO:0000313" key="3">
    <source>
        <dbReference type="Proteomes" id="UP000264120"/>
    </source>
</evidence>
<dbReference type="NCBIfam" id="TIGR02715">
    <property type="entry name" value="amido_AtzE"/>
    <property type="match status" value="1"/>
</dbReference>
<dbReference type="Proteomes" id="UP000264120">
    <property type="component" value="Chromosome"/>
</dbReference>
<dbReference type="EMBL" id="CP023036">
    <property type="protein sequence ID" value="AXY21196.1"/>
    <property type="molecule type" value="Genomic_DNA"/>
</dbReference>
<dbReference type="Pfam" id="PF01425">
    <property type="entry name" value="Amidase"/>
    <property type="match status" value="1"/>
</dbReference>
<proteinExistence type="predicted"/>
<feature type="domain" description="Amidase" evidence="1">
    <location>
        <begin position="31"/>
        <end position="430"/>
    </location>
</feature>
<dbReference type="NCBIfam" id="NF006631">
    <property type="entry name" value="PRK09201.1"/>
    <property type="match status" value="1"/>
</dbReference>
<organism evidence="2 3">
    <name type="scientific">Komagataeibacter saccharivorans</name>
    <dbReference type="NCBI Taxonomy" id="265959"/>
    <lineage>
        <taxon>Bacteria</taxon>
        <taxon>Pseudomonadati</taxon>
        <taxon>Pseudomonadota</taxon>
        <taxon>Alphaproteobacteria</taxon>
        <taxon>Acetobacterales</taxon>
        <taxon>Acetobacteraceae</taxon>
        <taxon>Komagataeibacter</taxon>
    </lineage>
</organism>
<dbReference type="KEGG" id="ksc:CD178_00377"/>
<dbReference type="AlphaFoldDB" id="A0A347W8K3"/>
<dbReference type="PANTHER" id="PTHR11895">
    <property type="entry name" value="TRANSAMIDASE"/>
    <property type="match status" value="1"/>
</dbReference>
<sequence length="459" mass="47456">MSVVTCSRGAALAIAADVRAGRRSAVSVVTGVIADMEIRDTRFNSVTRILGAAAVAQAEEVDRAVAAGKDPGPLAGVPFGVKDLFDVRGEVTTAGSIVLRDNLPATADATVVARLRAAGAVPVATLNMDEFAYGFSTENAHSGTTRNPHDPARLAGGSSGGSAASVAAGMLPFTLGSDTNGSIRVPSSLCGVWGLKPTYGQMPLKGVYPFVASLDVVGPMASTVEDLQAVYSIMAGAPPLALPDVGDVRVARLGGWFASNISPELTAGIDAVMAHLGRDRVIELPEVARARASAFLISAAEGGNLHLPRLRRRAMQYDPATRGRLMAGAMLPAATFVQAQRFRRWFREQVHAALAQADVFIAPATVGVAPRIDQPTITLDGKTVSARANLGIFTQPISLTGLPVLAAPLAGDGLPLGIQLIGRPGGEDRLFAVAGELQRAGLARCQPLDAGYARKDSGC</sequence>